<protein>
    <submittedName>
        <fullName evidence="2">Uncharacterized protein</fullName>
    </submittedName>
</protein>
<feature type="signal peptide" evidence="1">
    <location>
        <begin position="1"/>
        <end position="18"/>
    </location>
</feature>
<evidence type="ECO:0000256" key="1">
    <source>
        <dbReference type="SAM" id="SignalP"/>
    </source>
</evidence>
<reference evidence="2" key="1">
    <citation type="journal article" date="2014" name="Genome Announc.">
        <title>De novo whole-genome sequence and genome annotation of Lichtheimia ramosa.</title>
        <authorList>
            <person name="Linde J."/>
            <person name="Schwartze V."/>
            <person name="Binder U."/>
            <person name="Lass-Florl C."/>
            <person name="Voigt K."/>
            <person name="Horn F."/>
        </authorList>
    </citation>
    <scope>NUCLEOTIDE SEQUENCE</scope>
    <source>
        <strain evidence="2">JMRC FSU:6197</strain>
    </source>
</reference>
<name>A0A077WQZ0_9FUNG</name>
<organism evidence="2">
    <name type="scientific">Lichtheimia ramosa</name>
    <dbReference type="NCBI Taxonomy" id="688394"/>
    <lineage>
        <taxon>Eukaryota</taxon>
        <taxon>Fungi</taxon>
        <taxon>Fungi incertae sedis</taxon>
        <taxon>Mucoromycota</taxon>
        <taxon>Mucoromycotina</taxon>
        <taxon>Mucoromycetes</taxon>
        <taxon>Mucorales</taxon>
        <taxon>Lichtheimiaceae</taxon>
        <taxon>Lichtheimia</taxon>
    </lineage>
</organism>
<sequence length="103" mass="11416">MKLIGLFGVLLAISPVFAAEQPGVCAGKVPAKTLDKCNKEPCTFIYEEYAVKRFTMKKYLPCTYTDAETNCAPYSKKDTLNECLSHGCAYTETSYKNGRLPSE</sequence>
<proteinExistence type="predicted"/>
<dbReference type="OrthoDB" id="10583825at2759"/>
<accession>A0A077WQZ0</accession>
<dbReference type="AlphaFoldDB" id="A0A077WQZ0"/>
<evidence type="ECO:0000313" key="2">
    <source>
        <dbReference type="EMBL" id="CDS09564.1"/>
    </source>
</evidence>
<keyword evidence="1" id="KW-0732">Signal</keyword>
<gene>
    <name evidence="2" type="ORF">LRAMOSA10924</name>
</gene>
<feature type="chain" id="PRO_5001726682" evidence="1">
    <location>
        <begin position="19"/>
        <end position="103"/>
    </location>
</feature>
<dbReference type="EMBL" id="LK023333">
    <property type="protein sequence ID" value="CDS09564.1"/>
    <property type="molecule type" value="Genomic_DNA"/>
</dbReference>